<proteinExistence type="predicted"/>
<name>A0A0E9U5G4_ANGAN</name>
<reference evidence="1" key="1">
    <citation type="submission" date="2014-11" db="EMBL/GenBank/DDBJ databases">
        <authorList>
            <person name="Amaro Gonzalez C."/>
        </authorList>
    </citation>
    <scope>NUCLEOTIDE SEQUENCE</scope>
</reference>
<protein>
    <submittedName>
        <fullName evidence="1">Uncharacterized protein</fullName>
    </submittedName>
</protein>
<accession>A0A0E9U5G4</accession>
<evidence type="ECO:0000313" key="1">
    <source>
        <dbReference type="EMBL" id="JAH61061.1"/>
    </source>
</evidence>
<organism evidence="1">
    <name type="scientific">Anguilla anguilla</name>
    <name type="common">European freshwater eel</name>
    <name type="synonym">Muraena anguilla</name>
    <dbReference type="NCBI Taxonomy" id="7936"/>
    <lineage>
        <taxon>Eukaryota</taxon>
        <taxon>Metazoa</taxon>
        <taxon>Chordata</taxon>
        <taxon>Craniata</taxon>
        <taxon>Vertebrata</taxon>
        <taxon>Euteleostomi</taxon>
        <taxon>Actinopterygii</taxon>
        <taxon>Neopterygii</taxon>
        <taxon>Teleostei</taxon>
        <taxon>Anguilliformes</taxon>
        <taxon>Anguillidae</taxon>
        <taxon>Anguilla</taxon>
    </lineage>
</organism>
<dbReference type="EMBL" id="GBXM01047516">
    <property type="protein sequence ID" value="JAH61061.1"/>
    <property type="molecule type" value="Transcribed_RNA"/>
</dbReference>
<reference evidence="1" key="2">
    <citation type="journal article" date="2015" name="Fish Shellfish Immunol.">
        <title>Early steps in the European eel (Anguilla anguilla)-Vibrio vulnificus interaction in the gills: Role of the RtxA13 toxin.</title>
        <authorList>
            <person name="Callol A."/>
            <person name="Pajuelo D."/>
            <person name="Ebbesson L."/>
            <person name="Teles M."/>
            <person name="MacKenzie S."/>
            <person name="Amaro C."/>
        </authorList>
    </citation>
    <scope>NUCLEOTIDE SEQUENCE</scope>
</reference>
<sequence length="15" mass="1819">MINSKQRNHSKLLSY</sequence>